<dbReference type="AlphaFoldDB" id="A0A934TZ46"/>
<feature type="transmembrane region" description="Helical" evidence="7">
    <location>
        <begin position="177"/>
        <end position="196"/>
    </location>
</feature>
<comment type="caution">
    <text evidence="9">The sequence shown here is derived from an EMBL/GenBank/DDBJ whole genome shotgun (WGS) entry which is preliminary data.</text>
</comment>
<evidence type="ECO:0000256" key="6">
    <source>
        <dbReference type="ARBA" id="ARBA00023136"/>
    </source>
</evidence>
<dbReference type="PANTHER" id="PTHR32309:SF13">
    <property type="entry name" value="FERRIC ENTEROBACTIN TRANSPORT PROTEIN FEPE"/>
    <property type="match status" value="1"/>
</dbReference>
<dbReference type="GO" id="GO:0005886">
    <property type="term" value="C:plasma membrane"/>
    <property type="evidence" value="ECO:0007669"/>
    <property type="project" value="UniProtKB-SubCell"/>
</dbReference>
<feature type="transmembrane region" description="Helical" evidence="7">
    <location>
        <begin position="20"/>
        <end position="40"/>
    </location>
</feature>
<evidence type="ECO:0000259" key="8">
    <source>
        <dbReference type="Pfam" id="PF02706"/>
    </source>
</evidence>
<evidence type="ECO:0000256" key="5">
    <source>
        <dbReference type="ARBA" id="ARBA00022989"/>
    </source>
</evidence>
<gene>
    <name evidence="9" type="ORF">JKK62_05550</name>
</gene>
<feature type="domain" description="Polysaccharide chain length determinant N-terminal" evidence="8">
    <location>
        <begin position="4"/>
        <end position="88"/>
    </location>
</feature>
<sequence length="233" mass="25194">MKKQITIADVLKIFLQHIKLIIIVTLLGALLAFLYVTYLVTPMYSTSALILVQNGNSFESDINKANNSSLSGEKVNTSDITSSQMLANTCSTLFTVDPDMKSIISGATINISVVEDSYFLRISSTSSDPHTAANIANLVANTAPQVFKKYFGDAGKVDTVEEANVPSSPSSPNKPKYVLIGLLVGLVLSLVISFLLEIIDTTIKPGDDLYKMYDIPVFAEIVDFETEGGGKKK</sequence>
<protein>
    <recommendedName>
        <fullName evidence="8">Polysaccharide chain length determinant N-terminal domain-containing protein</fullName>
    </recommendedName>
</protein>
<comment type="subcellular location">
    <subcellularLocation>
        <location evidence="1">Cell membrane</location>
        <topology evidence="1">Multi-pass membrane protein</topology>
    </subcellularLocation>
</comment>
<accession>A0A934TZ46</accession>
<dbReference type="Proteomes" id="UP000633365">
    <property type="component" value="Unassembled WGS sequence"/>
</dbReference>
<name>A0A934TZ46_9FIRM</name>
<dbReference type="Pfam" id="PF02706">
    <property type="entry name" value="Wzz"/>
    <property type="match status" value="1"/>
</dbReference>
<keyword evidence="3" id="KW-1003">Cell membrane</keyword>
<keyword evidence="4 7" id="KW-0812">Transmembrane</keyword>
<evidence type="ECO:0000256" key="1">
    <source>
        <dbReference type="ARBA" id="ARBA00004651"/>
    </source>
</evidence>
<dbReference type="EMBL" id="JAEQMG010000048">
    <property type="protein sequence ID" value="MBK6088121.1"/>
    <property type="molecule type" value="Genomic_DNA"/>
</dbReference>
<keyword evidence="5 7" id="KW-1133">Transmembrane helix</keyword>
<evidence type="ECO:0000313" key="9">
    <source>
        <dbReference type="EMBL" id="MBK6088121.1"/>
    </source>
</evidence>
<evidence type="ECO:0000313" key="10">
    <source>
        <dbReference type="Proteomes" id="UP000633365"/>
    </source>
</evidence>
<dbReference type="InterPro" id="IPR050445">
    <property type="entry name" value="Bact_polysacc_biosynth/exp"/>
</dbReference>
<organism evidence="9 10">
    <name type="scientific">Ruminococcus difficilis</name>
    <dbReference type="NCBI Taxonomy" id="2763069"/>
    <lineage>
        <taxon>Bacteria</taxon>
        <taxon>Bacillati</taxon>
        <taxon>Bacillota</taxon>
        <taxon>Clostridia</taxon>
        <taxon>Eubacteriales</taxon>
        <taxon>Oscillospiraceae</taxon>
        <taxon>Ruminococcus</taxon>
    </lineage>
</organism>
<comment type="similarity">
    <text evidence="2">Belongs to the CpsC/CapA family.</text>
</comment>
<keyword evidence="10" id="KW-1185">Reference proteome</keyword>
<dbReference type="InterPro" id="IPR003856">
    <property type="entry name" value="LPS_length_determ_N"/>
</dbReference>
<evidence type="ECO:0000256" key="3">
    <source>
        <dbReference type="ARBA" id="ARBA00022475"/>
    </source>
</evidence>
<evidence type="ECO:0000256" key="7">
    <source>
        <dbReference type="SAM" id="Phobius"/>
    </source>
</evidence>
<dbReference type="PANTHER" id="PTHR32309">
    <property type="entry name" value="TYROSINE-PROTEIN KINASE"/>
    <property type="match status" value="1"/>
</dbReference>
<proteinExistence type="inferred from homology"/>
<keyword evidence="6 7" id="KW-0472">Membrane</keyword>
<dbReference type="RefSeq" id="WP_186832877.1">
    <property type="nucleotide sequence ID" value="NZ_JAEQMG010000048.1"/>
</dbReference>
<reference evidence="9" key="1">
    <citation type="submission" date="2021-01" db="EMBL/GenBank/DDBJ databases">
        <title>Genome public.</title>
        <authorList>
            <person name="Liu C."/>
            <person name="Sun Q."/>
        </authorList>
    </citation>
    <scope>NUCLEOTIDE SEQUENCE</scope>
    <source>
        <strain evidence="9">M6</strain>
    </source>
</reference>
<evidence type="ECO:0000256" key="4">
    <source>
        <dbReference type="ARBA" id="ARBA00022692"/>
    </source>
</evidence>
<evidence type="ECO:0000256" key="2">
    <source>
        <dbReference type="ARBA" id="ARBA00006683"/>
    </source>
</evidence>
<dbReference type="GO" id="GO:0004713">
    <property type="term" value="F:protein tyrosine kinase activity"/>
    <property type="evidence" value="ECO:0007669"/>
    <property type="project" value="TreeGrafter"/>
</dbReference>